<keyword evidence="2" id="KW-1185">Reference proteome</keyword>
<dbReference type="Proteomes" id="UP000499080">
    <property type="component" value="Unassembled WGS sequence"/>
</dbReference>
<accession>A0A4Y2I6D3</accession>
<comment type="caution">
    <text evidence="1">The sequence shown here is derived from an EMBL/GenBank/DDBJ whole genome shotgun (WGS) entry which is preliminary data.</text>
</comment>
<name>A0A4Y2I6D3_ARAVE</name>
<evidence type="ECO:0000313" key="2">
    <source>
        <dbReference type="Proteomes" id="UP000499080"/>
    </source>
</evidence>
<dbReference type="AlphaFoldDB" id="A0A4Y2I6D3"/>
<protein>
    <submittedName>
        <fullName evidence="1">Uncharacterized protein</fullName>
    </submittedName>
</protein>
<sequence length="99" mass="11378">MWFRNLKSLEVCTCGLWPVEFHAVMQFLQSVAWLISRQRSSGCTDAVWPLPLPLTCELFTTITWETTDALTSPRVTSILPVLMMGNNVNYGRNSWKDRL</sequence>
<reference evidence="1 2" key="1">
    <citation type="journal article" date="2019" name="Sci. Rep.">
        <title>Orb-weaving spider Araneus ventricosus genome elucidates the spidroin gene catalogue.</title>
        <authorList>
            <person name="Kono N."/>
            <person name="Nakamura H."/>
            <person name="Ohtoshi R."/>
            <person name="Moran D.A.P."/>
            <person name="Shinohara A."/>
            <person name="Yoshida Y."/>
            <person name="Fujiwara M."/>
            <person name="Mori M."/>
            <person name="Tomita M."/>
            <person name="Arakawa K."/>
        </authorList>
    </citation>
    <scope>NUCLEOTIDE SEQUENCE [LARGE SCALE GENOMIC DNA]</scope>
</reference>
<dbReference type="EMBL" id="BGPR01002422">
    <property type="protein sequence ID" value="GBM73175.1"/>
    <property type="molecule type" value="Genomic_DNA"/>
</dbReference>
<gene>
    <name evidence="1" type="ORF">AVEN_30059_1</name>
</gene>
<organism evidence="1 2">
    <name type="scientific">Araneus ventricosus</name>
    <name type="common">Orbweaver spider</name>
    <name type="synonym">Epeira ventricosa</name>
    <dbReference type="NCBI Taxonomy" id="182803"/>
    <lineage>
        <taxon>Eukaryota</taxon>
        <taxon>Metazoa</taxon>
        <taxon>Ecdysozoa</taxon>
        <taxon>Arthropoda</taxon>
        <taxon>Chelicerata</taxon>
        <taxon>Arachnida</taxon>
        <taxon>Araneae</taxon>
        <taxon>Araneomorphae</taxon>
        <taxon>Entelegynae</taxon>
        <taxon>Araneoidea</taxon>
        <taxon>Araneidae</taxon>
        <taxon>Araneus</taxon>
    </lineage>
</organism>
<proteinExistence type="predicted"/>
<evidence type="ECO:0000313" key="1">
    <source>
        <dbReference type="EMBL" id="GBM73175.1"/>
    </source>
</evidence>